<dbReference type="PANTHER" id="PTHR45913:SF19">
    <property type="entry name" value="LOW QUALITY PROTEIN: ZINC FINGER BED DOMAIN-CONTAINING PROTEIN 5-LIKE"/>
    <property type="match status" value="1"/>
</dbReference>
<dbReference type="OrthoDB" id="6425138at2759"/>
<evidence type="ECO:0000313" key="1">
    <source>
        <dbReference type="EMBL" id="KFM62709.1"/>
    </source>
</evidence>
<accession>A0A087TC70</accession>
<organism evidence="1 2">
    <name type="scientific">Stegodyphus mimosarum</name>
    <name type="common">African social velvet spider</name>
    <dbReference type="NCBI Taxonomy" id="407821"/>
    <lineage>
        <taxon>Eukaryota</taxon>
        <taxon>Metazoa</taxon>
        <taxon>Ecdysozoa</taxon>
        <taxon>Arthropoda</taxon>
        <taxon>Chelicerata</taxon>
        <taxon>Arachnida</taxon>
        <taxon>Araneae</taxon>
        <taxon>Araneomorphae</taxon>
        <taxon>Entelegynae</taxon>
        <taxon>Eresoidea</taxon>
        <taxon>Eresidae</taxon>
        <taxon>Stegodyphus</taxon>
    </lineage>
</organism>
<dbReference type="EMBL" id="KK114556">
    <property type="protein sequence ID" value="KFM62709.1"/>
    <property type="molecule type" value="Genomic_DNA"/>
</dbReference>
<gene>
    <name evidence="1" type="ORF">X975_05402</name>
</gene>
<dbReference type="PANTHER" id="PTHR45913">
    <property type="entry name" value="EPM2A-INTERACTING PROTEIN 1"/>
    <property type="match status" value="1"/>
</dbReference>
<dbReference type="OMA" id="TIFRTHK"/>
<evidence type="ECO:0000313" key="2">
    <source>
        <dbReference type="Proteomes" id="UP000054359"/>
    </source>
</evidence>
<sequence length="311" mass="36053">MIEHLKRKHPDKQDKDIEYFENFKTMFTKRNKIINVFKTATTNINKGLEVSYKISRIIAQNAKPHNIGEKLLLPVIKEVLTMTSADPANILSMIPLRNDTISRRINEMANDVENQLTADLQTREFTIQLDESSVRDSDAILMAYVSNIIVQDENIAVYYKHLESLIVDMKFRFKDVENIHIPDWVINPFSADPTNAPSHIQEILIDLQANVEAKHSFEHSTLEEFWIKISSTNTFQRLWIEIRLLIMAFPTSYLVEKGFSAVSQMLTKQRNRLNICQQGDLRLYLSKLEPNIIKLCQDHQPQGARKARTIT</sequence>
<dbReference type="STRING" id="407821.A0A087TC70"/>
<proteinExistence type="predicted"/>
<name>A0A087TC70_STEMI</name>
<keyword evidence="2" id="KW-1185">Reference proteome</keyword>
<dbReference type="Proteomes" id="UP000054359">
    <property type="component" value="Unassembled WGS sequence"/>
</dbReference>
<feature type="non-terminal residue" evidence="1">
    <location>
        <position position="311"/>
    </location>
</feature>
<dbReference type="AlphaFoldDB" id="A0A087TC70"/>
<protein>
    <submittedName>
        <fullName evidence="1">SCAN domain-containing protein 3</fullName>
    </submittedName>
</protein>
<reference evidence="1 2" key="1">
    <citation type="submission" date="2013-11" db="EMBL/GenBank/DDBJ databases">
        <title>Genome sequencing of Stegodyphus mimosarum.</title>
        <authorList>
            <person name="Bechsgaard J."/>
        </authorList>
    </citation>
    <scope>NUCLEOTIDE SEQUENCE [LARGE SCALE GENOMIC DNA]</scope>
</reference>